<dbReference type="Proteomes" id="UP001203004">
    <property type="component" value="Unassembled WGS sequence"/>
</dbReference>
<keyword evidence="6 7" id="KW-0975">Bacterial flagellum</keyword>
<dbReference type="InterPro" id="IPR002371">
    <property type="entry name" value="FlgK"/>
</dbReference>
<reference evidence="10 11" key="1">
    <citation type="submission" date="2022-05" db="EMBL/GenBank/DDBJ databases">
        <title>Sporolactobacillus sp nov CPB3-1, isolated from tree bark (Mangifera indica L.).</title>
        <authorList>
            <person name="Phuengjayaem S."/>
            <person name="Tanasupawat S."/>
        </authorList>
    </citation>
    <scope>NUCLEOTIDE SEQUENCE [LARGE SCALE GENOMIC DNA]</scope>
    <source>
        <strain evidence="10 11">CPB3-1</strain>
    </source>
</reference>
<dbReference type="InterPro" id="IPR053927">
    <property type="entry name" value="FlgK_helical"/>
</dbReference>
<organism evidence="10 11">
    <name type="scientific">Sporolactobacillus mangiferae</name>
    <dbReference type="NCBI Taxonomy" id="2940498"/>
    <lineage>
        <taxon>Bacteria</taxon>
        <taxon>Bacillati</taxon>
        <taxon>Bacillota</taxon>
        <taxon>Bacilli</taxon>
        <taxon>Bacillales</taxon>
        <taxon>Sporolactobacillaceae</taxon>
        <taxon>Sporolactobacillus</taxon>
    </lineage>
</organism>
<dbReference type="PRINTS" id="PR01005">
    <property type="entry name" value="FLGHOOKAP1"/>
</dbReference>
<evidence type="ECO:0000313" key="10">
    <source>
        <dbReference type="EMBL" id="MCL1632653.1"/>
    </source>
</evidence>
<evidence type="ECO:0000256" key="5">
    <source>
        <dbReference type="ARBA" id="ARBA00022525"/>
    </source>
</evidence>
<dbReference type="Pfam" id="PF06429">
    <property type="entry name" value="Flg_bbr_C"/>
    <property type="match status" value="1"/>
</dbReference>
<evidence type="ECO:0000256" key="2">
    <source>
        <dbReference type="ARBA" id="ARBA00004613"/>
    </source>
</evidence>
<evidence type="ECO:0000256" key="7">
    <source>
        <dbReference type="RuleBase" id="RU362065"/>
    </source>
</evidence>
<dbReference type="InterPro" id="IPR010930">
    <property type="entry name" value="Flg_bb/hook_C_dom"/>
</dbReference>
<keyword evidence="10" id="KW-0282">Flagellum</keyword>
<proteinExistence type="inferred from homology"/>
<comment type="subcellular location">
    <subcellularLocation>
        <location evidence="1 7">Bacterial flagellum</location>
    </subcellularLocation>
    <subcellularLocation>
        <location evidence="2 7">Secreted</location>
    </subcellularLocation>
</comment>
<evidence type="ECO:0000256" key="6">
    <source>
        <dbReference type="ARBA" id="ARBA00023143"/>
    </source>
</evidence>
<dbReference type="SUPFAM" id="SSF64518">
    <property type="entry name" value="Phase 1 flagellin"/>
    <property type="match status" value="1"/>
</dbReference>
<protein>
    <recommendedName>
        <fullName evidence="4 7">Flagellar hook-associated protein 1</fullName>
        <shortName evidence="7">HAP1</shortName>
    </recommendedName>
</protein>
<feature type="domain" description="Flagellar basal-body/hook protein C-terminal" evidence="8">
    <location>
        <begin position="447"/>
        <end position="488"/>
    </location>
</feature>
<dbReference type="RefSeq" id="WP_249102618.1">
    <property type="nucleotide sequence ID" value="NZ_JAMAST010000019.1"/>
</dbReference>
<accession>A0ABT0MDJ7</accession>
<evidence type="ECO:0000256" key="1">
    <source>
        <dbReference type="ARBA" id="ARBA00004365"/>
    </source>
</evidence>
<feature type="domain" description="Flagellar hook-associated protein FlgK helical" evidence="9">
    <location>
        <begin position="103"/>
        <end position="334"/>
    </location>
</feature>
<evidence type="ECO:0000256" key="3">
    <source>
        <dbReference type="ARBA" id="ARBA00009677"/>
    </source>
</evidence>
<keyword evidence="10" id="KW-0966">Cell projection</keyword>
<evidence type="ECO:0000256" key="4">
    <source>
        <dbReference type="ARBA" id="ARBA00016244"/>
    </source>
</evidence>
<dbReference type="Pfam" id="PF22638">
    <property type="entry name" value="FlgK_D1"/>
    <property type="match status" value="1"/>
</dbReference>
<comment type="caution">
    <text evidence="10">The sequence shown here is derived from an EMBL/GenBank/DDBJ whole genome shotgun (WGS) entry which is preliminary data.</text>
</comment>
<dbReference type="EMBL" id="JAMAST010000019">
    <property type="protein sequence ID" value="MCL1632653.1"/>
    <property type="molecule type" value="Genomic_DNA"/>
</dbReference>
<keyword evidence="5 7" id="KW-0964">Secreted</keyword>
<keyword evidence="10" id="KW-0969">Cilium</keyword>
<dbReference type="NCBIfam" id="TIGR02492">
    <property type="entry name" value="flgK_ends"/>
    <property type="match status" value="1"/>
</dbReference>
<sequence length="492" mass="52423">MIPIFSSLNMMQRALQVTQTSIQTTGHNISNANTDGYSRQRVNLATWLPYPSIGINAARGAGQIGTGVIDESITRIRDQFVDLQVRDNTNLNGYWSTISDAYSQMEDIINEPTDTGISATLDDFWSALQDLGSDTDSTGTVVLQKGAALADTFNYISQSLGKVQDNLNSQITENVDLVNQYADQINTLNQEIEKQEANGELPNDLYDKRDALVDKLSEIVNVKVSTDKSGGNPSKLAEGKYSIEIVNGDGASYDPPAQLVDGANLTTTHLDDPEITGADTTSPSVTISMAGQSLTGFSGKLQGLVDAYTTDYPSVLKSLDNMASTLAAEFNNAYATTEGSVSSGITEFFQGEGGSVTAANIHVNEDLTGNDITANKNGSPTGDNSGATAMADVIASNTYDVDGNGDDPVTLKKYLESLVGQIGVNAQSANQFKSNSETTLEAAQNRRMSVSGVSTDEELTNLIQFQHTYSASARVVTTLDSLLDTLINKMGS</sequence>
<name>A0ABT0MDJ7_9BACL</name>
<evidence type="ECO:0000259" key="9">
    <source>
        <dbReference type="Pfam" id="PF22638"/>
    </source>
</evidence>
<dbReference type="PANTHER" id="PTHR30033">
    <property type="entry name" value="FLAGELLAR HOOK-ASSOCIATED PROTEIN 1"/>
    <property type="match status" value="1"/>
</dbReference>
<evidence type="ECO:0000313" key="11">
    <source>
        <dbReference type="Proteomes" id="UP001203004"/>
    </source>
</evidence>
<evidence type="ECO:0000259" key="8">
    <source>
        <dbReference type="Pfam" id="PF06429"/>
    </source>
</evidence>
<comment type="similarity">
    <text evidence="3 7">Belongs to the flagella basal body rod proteins family.</text>
</comment>
<keyword evidence="11" id="KW-1185">Reference proteome</keyword>
<gene>
    <name evidence="7 10" type="primary">flgK</name>
    <name evidence="10" type="ORF">M3N64_12060</name>
</gene>
<dbReference type="PANTHER" id="PTHR30033:SF1">
    <property type="entry name" value="FLAGELLAR HOOK-ASSOCIATED PROTEIN 1"/>
    <property type="match status" value="1"/>
</dbReference>